<accession>A0A8H7S9T0</accession>
<comment type="caution">
    <text evidence="2">The sequence shown here is derived from an EMBL/GenBank/DDBJ whole genome shotgun (WGS) entry which is preliminary data.</text>
</comment>
<keyword evidence="3" id="KW-1185">Reference proteome</keyword>
<evidence type="ECO:0000313" key="3">
    <source>
        <dbReference type="Proteomes" id="UP000646827"/>
    </source>
</evidence>
<feature type="region of interest" description="Disordered" evidence="1">
    <location>
        <begin position="130"/>
        <end position="166"/>
    </location>
</feature>
<name>A0A8H7S9T0_9FUNG</name>
<dbReference type="EMBL" id="JAEPRB010000028">
    <property type="protein sequence ID" value="KAG2225407.1"/>
    <property type="molecule type" value="Genomic_DNA"/>
</dbReference>
<dbReference type="Proteomes" id="UP000646827">
    <property type="component" value="Unassembled WGS sequence"/>
</dbReference>
<evidence type="ECO:0000313" key="2">
    <source>
        <dbReference type="EMBL" id="KAG2225407.1"/>
    </source>
</evidence>
<dbReference type="AlphaFoldDB" id="A0A8H7S9T0"/>
<evidence type="ECO:0000256" key="1">
    <source>
        <dbReference type="SAM" id="MobiDB-lite"/>
    </source>
</evidence>
<feature type="compositionally biased region" description="Acidic residues" evidence="1">
    <location>
        <begin position="152"/>
        <end position="166"/>
    </location>
</feature>
<organism evidence="2 3">
    <name type="scientific">Circinella minor</name>
    <dbReference type="NCBI Taxonomy" id="1195481"/>
    <lineage>
        <taxon>Eukaryota</taxon>
        <taxon>Fungi</taxon>
        <taxon>Fungi incertae sedis</taxon>
        <taxon>Mucoromycota</taxon>
        <taxon>Mucoromycotina</taxon>
        <taxon>Mucoromycetes</taxon>
        <taxon>Mucorales</taxon>
        <taxon>Lichtheimiaceae</taxon>
        <taxon>Circinella</taxon>
    </lineage>
</organism>
<dbReference type="OrthoDB" id="10371891at2759"/>
<sequence>MLNQVLTTHTIFKSYVQDCVDVEINPSLNEVLKMNEKTMIDYTDESDPRKFKEQMTSQFESICSPILKGTTLKADNCIASSTVEKIIQGALKKMLKNARKRVALKTRIVATHLLEIEIERSGERYETRFSKKPKLMNEDCNDNCNNNQPTDVDGDDDDDDDDVDSF</sequence>
<proteinExistence type="predicted"/>
<gene>
    <name evidence="2" type="ORF">INT45_010043</name>
</gene>
<reference evidence="2 3" key="1">
    <citation type="submission" date="2020-12" db="EMBL/GenBank/DDBJ databases">
        <title>Metabolic potential, ecology and presence of endohyphal bacteria is reflected in genomic diversity of Mucoromycotina.</title>
        <authorList>
            <person name="Muszewska A."/>
            <person name="Okrasinska A."/>
            <person name="Steczkiewicz K."/>
            <person name="Drgas O."/>
            <person name="Orlowska M."/>
            <person name="Perlinska-Lenart U."/>
            <person name="Aleksandrzak-Piekarczyk T."/>
            <person name="Szatraj K."/>
            <person name="Zielenkiewicz U."/>
            <person name="Pilsyk S."/>
            <person name="Malc E."/>
            <person name="Mieczkowski P."/>
            <person name="Kruszewska J.S."/>
            <person name="Biernat P."/>
            <person name="Pawlowska J."/>
        </authorList>
    </citation>
    <scope>NUCLEOTIDE SEQUENCE [LARGE SCALE GENOMIC DNA]</scope>
    <source>
        <strain evidence="2 3">CBS 142.35</strain>
    </source>
</reference>
<protein>
    <submittedName>
        <fullName evidence="2">Uncharacterized protein</fullName>
    </submittedName>
</protein>